<name>A0A3N5C2L5_9EURY</name>
<protein>
    <submittedName>
        <fullName evidence="1">Uncharacterized protein</fullName>
    </submittedName>
</protein>
<organism evidence="1 2">
    <name type="scientific">Methanobrevibacter gottschalkii DSM 11977</name>
    <dbReference type="NCBI Taxonomy" id="1122229"/>
    <lineage>
        <taxon>Archaea</taxon>
        <taxon>Methanobacteriati</taxon>
        <taxon>Methanobacteriota</taxon>
        <taxon>Methanomada group</taxon>
        <taxon>Methanobacteria</taxon>
        <taxon>Methanobacteriales</taxon>
        <taxon>Methanobacteriaceae</taxon>
        <taxon>Methanobrevibacter</taxon>
    </lineage>
</organism>
<dbReference type="EMBL" id="RKRG01000004">
    <property type="protein sequence ID" value="RPF50411.1"/>
    <property type="molecule type" value="Genomic_DNA"/>
</dbReference>
<evidence type="ECO:0000313" key="1">
    <source>
        <dbReference type="EMBL" id="RPF50411.1"/>
    </source>
</evidence>
<feature type="non-terminal residue" evidence="1">
    <location>
        <position position="1"/>
    </location>
</feature>
<accession>A0A3N5C2L5</accession>
<sequence length="46" mass="5713">SIKRITYTTFVETKEELIKLFKKEYYKIINNESFFNKWVSKYILKS</sequence>
<evidence type="ECO:0000313" key="2">
    <source>
        <dbReference type="Proteomes" id="UP000271783"/>
    </source>
</evidence>
<keyword evidence="2" id="KW-1185">Reference proteome</keyword>
<dbReference type="Proteomes" id="UP000271783">
    <property type="component" value="Unassembled WGS sequence"/>
</dbReference>
<reference evidence="1 2" key="1">
    <citation type="submission" date="2018-11" db="EMBL/GenBank/DDBJ databases">
        <title>Genomic Encyclopedia of Type Strains, Phase IV (KMG-IV): sequencing the most valuable type-strain genomes for metagenomic binning, comparative biology and taxonomic classification.</title>
        <authorList>
            <person name="Goeker M."/>
        </authorList>
    </citation>
    <scope>NUCLEOTIDE SEQUENCE [LARGE SCALE GENOMIC DNA]</scope>
    <source>
        <strain evidence="1 2">DSM 11977</strain>
    </source>
</reference>
<proteinExistence type="predicted"/>
<dbReference type="AlphaFoldDB" id="A0A3N5C2L5"/>
<comment type="caution">
    <text evidence="1">The sequence shown here is derived from an EMBL/GenBank/DDBJ whole genome shotgun (WGS) entry which is preliminary data.</text>
</comment>
<gene>
    <name evidence="1" type="ORF">EDC42_1686</name>
</gene>